<dbReference type="PANTHER" id="PTHR37817">
    <property type="entry name" value="N-ACETYLTRANSFERASE EIS"/>
    <property type="match status" value="1"/>
</dbReference>
<dbReference type="InterPro" id="IPR041380">
    <property type="entry name" value="Acetyltransf_17"/>
</dbReference>
<dbReference type="Proteomes" id="UP000215506">
    <property type="component" value="Unassembled WGS sequence"/>
</dbReference>
<dbReference type="PANTHER" id="PTHR37817:SF1">
    <property type="entry name" value="N-ACETYLTRANSFERASE EIS"/>
    <property type="match status" value="1"/>
</dbReference>
<evidence type="ECO:0000313" key="7">
    <source>
        <dbReference type="EMBL" id="OXR41980.1"/>
    </source>
</evidence>
<evidence type="ECO:0000256" key="4">
    <source>
        <dbReference type="ARBA" id="ARBA00023315"/>
    </source>
</evidence>
<gene>
    <name evidence="7" type="primary">eis_2</name>
    <name evidence="7" type="ORF">B7C42_05964</name>
</gene>
<dbReference type="Pfam" id="PF17668">
    <property type="entry name" value="Acetyltransf_17"/>
    <property type="match status" value="1"/>
</dbReference>
<name>A0A231GZG1_9NOCA</name>
<keyword evidence="2" id="KW-1036">Host cytoplasmic vesicle</keyword>
<evidence type="ECO:0000259" key="6">
    <source>
        <dbReference type="PROSITE" id="PS51186"/>
    </source>
</evidence>
<dbReference type="HAMAP" id="MF_01812">
    <property type="entry name" value="Eis"/>
    <property type="match status" value="1"/>
</dbReference>
<feature type="active site" description="Proton acceptor; via carboxylate" evidence="5">
    <location>
        <position position="403"/>
    </location>
</feature>
<keyword evidence="3 5" id="KW-0808">Transferase</keyword>
<dbReference type="SUPFAM" id="SSF55729">
    <property type="entry name" value="Acyl-CoA N-acyltransferases (Nat)"/>
    <property type="match status" value="1"/>
</dbReference>
<dbReference type="PROSITE" id="PS51186">
    <property type="entry name" value="GNAT"/>
    <property type="match status" value="1"/>
</dbReference>
<dbReference type="GO" id="GO:0030649">
    <property type="term" value="P:aminoglycoside antibiotic catabolic process"/>
    <property type="evidence" value="ECO:0007669"/>
    <property type="project" value="TreeGrafter"/>
</dbReference>
<comment type="similarity">
    <text evidence="1 5">Belongs to the acetyltransferase Eis family.</text>
</comment>
<proteinExistence type="inferred from homology"/>
<organism evidence="7 8">
    <name type="scientific">Nocardia cerradoensis</name>
    <dbReference type="NCBI Taxonomy" id="85688"/>
    <lineage>
        <taxon>Bacteria</taxon>
        <taxon>Bacillati</taxon>
        <taxon>Actinomycetota</taxon>
        <taxon>Actinomycetes</taxon>
        <taxon>Mycobacteriales</taxon>
        <taxon>Nocardiaceae</taxon>
        <taxon>Nocardia</taxon>
    </lineage>
</organism>
<dbReference type="InterPro" id="IPR016181">
    <property type="entry name" value="Acyl_CoA_acyltransferase"/>
</dbReference>
<feature type="active site" description="Proton donor" evidence="5">
    <location>
        <position position="126"/>
    </location>
</feature>
<dbReference type="Pfam" id="PF13530">
    <property type="entry name" value="SCP2_2"/>
    <property type="match status" value="1"/>
</dbReference>
<feature type="binding site" evidence="5">
    <location>
        <begin position="93"/>
        <end position="98"/>
    </location>
    <ligand>
        <name>acetyl-CoA</name>
        <dbReference type="ChEBI" id="CHEBI:57288"/>
    </ligand>
</feature>
<evidence type="ECO:0000256" key="3">
    <source>
        <dbReference type="ARBA" id="ARBA00022679"/>
    </source>
</evidence>
<dbReference type="InterPro" id="IPR000182">
    <property type="entry name" value="GNAT_dom"/>
</dbReference>
<dbReference type="InterPro" id="IPR025559">
    <property type="entry name" value="Eis_dom"/>
</dbReference>
<sequence length="403" mass="43538">MTSGTSAIELETLTDAGEVRAAGDIFRTAMVGLPPLPREADGLVEPGRTLGARLDGRLVGAADSYTSWLVVPGGERVPHAAVTHVGVLPTHTRRGVVSALLRRQLADIAARGEVVASLRATQGGIYERFGYGVAGSYATLELDRRQARLRDTVAQGGPVRYLDAENRWETLAKIYAAADISWNGAVDRTPYWWRFQELVAGTAGWTVVHGEPGAEDGFLRYRPAAGTGWPRNPQRTVIVDDWVATTPTAYRGLLRHLLTHDIVDRIVVTFAPVDSPLRHLFTDERVVTVAGVHDETWLRLVDVPTALERRSYRQAPPVVLAVTDDILPANTGSYRIAADAVTRVDAPADLTTDVAALAAAYLGGSTWHQLALAGRVRENRSGAIEGADDLFTTTSAPFAGTYF</sequence>
<dbReference type="Gene3D" id="3.30.1050.10">
    <property type="entry name" value="SCP2 sterol-binding domain"/>
    <property type="match status" value="1"/>
</dbReference>
<dbReference type="GO" id="GO:0034069">
    <property type="term" value="F:aminoglycoside N-acetyltransferase activity"/>
    <property type="evidence" value="ECO:0007669"/>
    <property type="project" value="TreeGrafter"/>
</dbReference>
<comment type="caution">
    <text evidence="7">The sequence shown here is derived from an EMBL/GenBank/DDBJ whole genome shotgun (WGS) entry which is preliminary data.</text>
</comment>
<protein>
    <submittedName>
        <fullName evidence="7">Enhanced intracellular survival protein</fullName>
    </submittedName>
</protein>
<dbReference type="InterPro" id="IPR036527">
    <property type="entry name" value="SCP2_sterol-bd_dom_sf"/>
</dbReference>
<dbReference type="Gene3D" id="3.40.630.30">
    <property type="match status" value="2"/>
</dbReference>
<evidence type="ECO:0000256" key="2">
    <source>
        <dbReference type="ARBA" id="ARBA00022488"/>
    </source>
</evidence>
<keyword evidence="4 5" id="KW-0012">Acyltransferase</keyword>
<dbReference type="AlphaFoldDB" id="A0A231GZG1"/>
<dbReference type="SUPFAM" id="SSF55718">
    <property type="entry name" value="SCP-like"/>
    <property type="match status" value="1"/>
</dbReference>
<evidence type="ECO:0000256" key="1">
    <source>
        <dbReference type="ARBA" id="ARBA00009213"/>
    </source>
</evidence>
<accession>A0A231GZG1</accession>
<evidence type="ECO:0000256" key="5">
    <source>
        <dbReference type="HAMAP-Rule" id="MF_01812"/>
    </source>
</evidence>
<dbReference type="Pfam" id="PF13527">
    <property type="entry name" value="Acetyltransf_9"/>
    <property type="match status" value="1"/>
</dbReference>
<feature type="domain" description="N-acetyltransferase" evidence="6">
    <location>
        <begin position="8"/>
        <end position="154"/>
    </location>
</feature>
<feature type="binding site" evidence="5">
    <location>
        <begin position="85"/>
        <end position="87"/>
    </location>
    <ligand>
        <name>acetyl-CoA</name>
        <dbReference type="ChEBI" id="CHEBI:57288"/>
    </ligand>
</feature>
<keyword evidence="8" id="KW-1185">Reference proteome</keyword>
<dbReference type="EMBL" id="NGAF01000016">
    <property type="protein sequence ID" value="OXR41980.1"/>
    <property type="molecule type" value="Genomic_DNA"/>
</dbReference>
<comment type="caution">
    <text evidence="5">Lacks conserved residue(s) required for the propagation of feature annotation.</text>
</comment>
<dbReference type="InterPro" id="IPR022902">
    <property type="entry name" value="NAcTrfase_Eis"/>
</dbReference>
<evidence type="ECO:0000313" key="8">
    <source>
        <dbReference type="Proteomes" id="UP000215506"/>
    </source>
</evidence>
<dbReference type="NCBIfam" id="NF002367">
    <property type="entry name" value="PRK01346.1-4"/>
    <property type="match status" value="1"/>
</dbReference>
<dbReference type="InterPro" id="IPR051554">
    <property type="entry name" value="Acetyltransferase_Eis"/>
</dbReference>
<reference evidence="7 8" key="1">
    <citation type="submission" date="2017-07" db="EMBL/GenBank/DDBJ databases">
        <title>First draft Genome Sequence of Nocardia cerradoensis isolated from human infection.</title>
        <authorList>
            <person name="Carrasco G."/>
        </authorList>
    </citation>
    <scope>NUCLEOTIDE SEQUENCE [LARGE SCALE GENOMIC DNA]</scope>
    <source>
        <strain evidence="7 8">CNM20130759</strain>
    </source>
</reference>
<comment type="subunit">
    <text evidence="5">Homohexamer; trimer of dimers.</text>
</comment>
<dbReference type="CDD" id="cd04301">
    <property type="entry name" value="NAT_SF"/>
    <property type="match status" value="1"/>
</dbReference>